<dbReference type="GO" id="GO:0005576">
    <property type="term" value="C:extracellular region"/>
    <property type="evidence" value="ECO:0007669"/>
    <property type="project" value="UniProtKB-SubCell"/>
</dbReference>
<dbReference type="EMBL" id="JAVRQU010000006">
    <property type="protein sequence ID" value="KAK5701978.1"/>
    <property type="molecule type" value="Genomic_DNA"/>
</dbReference>
<evidence type="ECO:0000256" key="4">
    <source>
        <dbReference type="ARBA" id="ARBA00022801"/>
    </source>
</evidence>
<proteinExistence type="predicted"/>
<feature type="region of interest" description="Disordered" evidence="9">
    <location>
        <begin position="201"/>
        <end position="227"/>
    </location>
</feature>
<organism evidence="12 13">
    <name type="scientific">Elasticomyces elasticus</name>
    <dbReference type="NCBI Taxonomy" id="574655"/>
    <lineage>
        <taxon>Eukaryota</taxon>
        <taxon>Fungi</taxon>
        <taxon>Dikarya</taxon>
        <taxon>Ascomycota</taxon>
        <taxon>Pezizomycotina</taxon>
        <taxon>Dothideomycetes</taxon>
        <taxon>Dothideomycetidae</taxon>
        <taxon>Mycosphaerellales</taxon>
        <taxon>Teratosphaeriaceae</taxon>
        <taxon>Elasticomyces</taxon>
    </lineage>
</organism>
<dbReference type="SMART" id="SM00944">
    <property type="entry name" value="Pro-kuma_activ"/>
    <property type="match status" value="1"/>
</dbReference>
<dbReference type="SUPFAM" id="SSF54897">
    <property type="entry name" value="Protease propeptides/inhibitors"/>
    <property type="match status" value="1"/>
</dbReference>
<keyword evidence="4 8" id="KW-0378">Hydrolase</keyword>
<dbReference type="CDD" id="cd04056">
    <property type="entry name" value="Peptidases_S53"/>
    <property type="match status" value="1"/>
</dbReference>
<evidence type="ECO:0000256" key="1">
    <source>
        <dbReference type="ARBA" id="ARBA00004239"/>
    </source>
</evidence>
<feature type="binding site" evidence="8">
    <location>
        <position position="619"/>
    </location>
    <ligand>
        <name>Ca(2+)</name>
        <dbReference type="ChEBI" id="CHEBI:29108"/>
    </ligand>
</feature>
<feature type="domain" description="Peptidase S53" evidence="11">
    <location>
        <begin position="240"/>
        <end position="660"/>
    </location>
</feature>
<dbReference type="GO" id="GO:0004252">
    <property type="term" value="F:serine-type endopeptidase activity"/>
    <property type="evidence" value="ECO:0007669"/>
    <property type="project" value="UniProtKB-UniRule"/>
</dbReference>
<dbReference type="InterPro" id="IPR030400">
    <property type="entry name" value="Sedolisin_dom"/>
</dbReference>
<keyword evidence="5 8" id="KW-0720">Serine protease</keyword>
<comment type="subcellular location">
    <subcellularLocation>
        <location evidence="1">Secreted</location>
        <location evidence="1">Extracellular space</location>
    </subcellularLocation>
</comment>
<evidence type="ECO:0000313" key="12">
    <source>
        <dbReference type="EMBL" id="KAK5701978.1"/>
    </source>
</evidence>
<comment type="cofactor">
    <cofactor evidence="8">
        <name>Ca(2+)</name>
        <dbReference type="ChEBI" id="CHEBI:29108"/>
    </cofactor>
    <text evidence="8">Binds 1 Ca(2+) ion per subunit.</text>
</comment>
<feature type="active site" description="Charge relay system" evidence="8">
    <location>
        <position position="318"/>
    </location>
</feature>
<evidence type="ECO:0000256" key="6">
    <source>
        <dbReference type="ARBA" id="ARBA00022837"/>
    </source>
</evidence>
<dbReference type="Gene3D" id="3.40.50.200">
    <property type="entry name" value="Peptidase S8/S53 domain"/>
    <property type="match status" value="1"/>
</dbReference>
<sequence length="661" mass="70750">MGLLKGLLLLSAVSSCIAAPTGLNHVIHEKRTVSNHWQKGERVHGDVKLPMRIGLTQSNLDRAPEMLDAVSSPESASYGKHYSAESVADIFAPSADAVATVKAWLHAAGVEGDRVSQSVNKQWLQFDAKTSEAEELLKAQYHFYEHGQTGKSSIACDDLTQTNGIDTNGRYHVPSHVQSHVDYITPGIKLYATRAKKADAAELEKRGWRGPPHRPHPPKRPMPPGMPAPPSMGLQHCDTVATPECIAALYNITKGTKASKGNQLGIFEDLGDYYSQTDLNLFFANFTPYIPQGTHPKLDAIDGAVVPALTNVADAGPESDLDFQISTSILYQTDDPVYEANYTYEGFLNNFLDAIDGSYCSYSAFGETGNSPLDPQYPDPAPGGYKGSLQCGVYRPTNVISISYGGQESDLPVSYQKRQCNEFMKLGLQGISVCVSSGDSGVAGPPGDGNADGCLGTGQIFSPDFPATCPYITTLGATVLPLGADVRKDQEVAVTRFPSGGGFSNIYPIPSYQASAVAGYFKNHNPSYPYYETTDNKTIGANGGIYNRIGRGYPDFAAIGDNVAIYNQGALIRIGGTSASSPAFASILTRINEERIAVGKSTLGFVNPVLYAHPTVLHDITVGNNSGCNTPGFYAASGWDPVTGLGTPNYPKMLQLFMSLP</sequence>
<evidence type="ECO:0000259" key="11">
    <source>
        <dbReference type="PROSITE" id="PS51695"/>
    </source>
</evidence>
<feature type="active site" description="Charge relay system" evidence="8">
    <location>
        <position position="578"/>
    </location>
</feature>
<dbReference type="PANTHER" id="PTHR14218">
    <property type="entry name" value="PROTEASE S8 TRIPEPTIDYL PEPTIDASE I CLN2"/>
    <property type="match status" value="1"/>
</dbReference>
<feature type="chain" id="PRO_5042881192" description="Peptidase S53 domain-containing protein" evidence="10">
    <location>
        <begin position="19"/>
        <end position="661"/>
    </location>
</feature>
<feature type="binding site" evidence="8">
    <location>
        <position position="620"/>
    </location>
    <ligand>
        <name>Ca(2+)</name>
        <dbReference type="ChEBI" id="CHEBI:29108"/>
    </ligand>
</feature>
<keyword evidence="10" id="KW-0732">Signal</keyword>
<evidence type="ECO:0000256" key="7">
    <source>
        <dbReference type="ARBA" id="ARBA00023145"/>
    </source>
</evidence>
<comment type="caution">
    <text evidence="12">The sequence shown here is derived from an EMBL/GenBank/DDBJ whole genome shotgun (WGS) entry which is preliminary data.</text>
</comment>
<dbReference type="InterPro" id="IPR050819">
    <property type="entry name" value="Tripeptidyl-peptidase_I"/>
</dbReference>
<evidence type="ECO:0000256" key="3">
    <source>
        <dbReference type="ARBA" id="ARBA00022723"/>
    </source>
</evidence>
<keyword evidence="2 8" id="KW-0645">Protease</keyword>
<dbReference type="Pfam" id="PF09286">
    <property type="entry name" value="Pro-kuma_activ"/>
    <property type="match status" value="1"/>
</dbReference>
<evidence type="ECO:0000256" key="9">
    <source>
        <dbReference type="SAM" id="MobiDB-lite"/>
    </source>
</evidence>
<evidence type="ECO:0000256" key="8">
    <source>
        <dbReference type="PROSITE-ProRule" id="PRU01032"/>
    </source>
</evidence>
<dbReference type="GO" id="GO:0008240">
    <property type="term" value="F:tripeptidyl-peptidase activity"/>
    <property type="evidence" value="ECO:0007669"/>
    <property type="project" value="TreeGrafter"/>
</dbReference>
<feature type="signal peptide" evidence="10">
    <location>
        <begin position="1"/>
        <end position="18"/>
    </location>
</feature>
<keyword evidence="7" id="KW-0865">Zymogen</keyword>
<dbReference type="PANTHER" id="PTHR14218:SF19">
    <property type="entry name" value="SERINE PROTEASE AORO, PUTATIVE (AFU_ORTHOLOGUE AFUA_6G10250)-RELATED"/>
    <property type="match status" value="1"/>
</dbReference>
<feature type="binding site" evidence="8">
    <location>
        <position position="640"/>
    </location>
    <ligand>
        <name>Ca(2+)</name>
        <dbReference type="ChEBI" id="CHEBI:29108"/>
    </ligand>
</feature>
<name>A0AAN8A2P5_9PEZI</name>
<dbReference type="InterPro" id="IPR036852">
    <property type="entry name" value="Peptidase_S8/S53_dom_sf"/>
</dbReference>
<dbReference type="InterPro" id="IPR015366">
    <property type="entry name" value="S53_propep"/>
</dbReference>
<keyword evidence="6 8" id="KW-0106">Calcium</keyword>
<dbReference type="AlphaFoldDB" id="A0AAN8A2P5"/>
<evidence type="ECO:0000256" key="5">
    <source>
        <dbReference type="ARBA" id="ARBA00022825"/>
    </source>
</evidence>
<dbReference type="GO" id="GO:0046872">
    <property type="term" value="F:metal ion binding"/>
    <property type="evidence" value="ECO:0007669"/>
    <property type="project" value="UniProtKB-UniRule"/>
</dbReference>
<dbReference type="PROSITE" id="PS51695">
    <property type="entry name" value="SEDOLISIN"/>
    <property type="match status" value="1"/>
</dbReference>
<feature type="binding site" evidence="8">
    <location>
        <position position="638"/>
    </location>
    <ligand>
        <name>Ca(2+)</name>
        <dbReference type="ChEBI" id="CHEBI:29108"/>
    </ligand>
</feature>
<dbReference type="Proteomes" id="UP001310594">
    <property type="component" value="Unassembled WGS sequence"/>
</dbReference>
<accession>A0AAN8A2P5</accession>
<evidence type="ECO:0000313" key="13">
    <source>
        <dbReference type="Proteomes" id="UP001310594"/>
    </source>
</evidence>
<dbReference type="CDD" id="cd11377">
    <property type="entry name" value="Pro-peptidase_S53"/>
    <property type="match status" value="1"/>
</dbReference>
<feature type="active site" description="Charge relay system" evidence="8">
    <location>
        <position position="322"/>
    </location>
</feature>
<dbReference type="PROSITE" id="PS51257">
    <property type="entry name" value="PROKAR_LIPOPROTEIN"/>
    <property type="match status" value="1"/>
</dbReference>
<keyword evidence="3 8" id="KW-0479">Metal-binding</keyword>
<evidence type="ECO:0000256" key="2">
    <source>
        <dbReference type="ARBA" id="ARBA00022670"/>
    </source>
</evidence>
<reference evidence="12" key="1">
    <citation type="submission" date="2023-08" db="EMBL/GenBank/DDBJ databases">
        <title>Black Yeasts Isolated from many extreme environments.</title>
        <authorList>
            <person name="Coleine C."/>
            <person name="Stajich J.E."/>
            <person name="Selbmann L."/>
        </authorList>
    </citation>
    <scope>NUCLEOTIDE SEQUENCE</scope>
    <source>
        <strain evidence="12">CCFEE 5810</strain>
    </source>
</reference>
<dbReference type="GO" id="GO:0006508">
    <property type="term" value="P:proteolysis"/>
    <property type="evidence" value="ECO:0007669"/>
    <property type="project" value="UniProtKB-KW"/>
</dbReference>
<evidence type="ECO:0000256" key="10">
    <source>
        <dbReference type="SAM" id="SignalP"/>
    </source>
</evidence>
<gene>
    <name evidence="12" type="ORF">LTR97_004796</name>
</gene>
<protein>
    <recommendedName>
        <fullName evidence="11">Peptidase S53 domain-containing protein</fullName>
    </recommendedName>
</protein>
<dbReference type="SUPFAM" id="SSF52743">
    <property type="entry name" value="Subtilisin-like"/>
    <property type="match status" value="1"/>
</dbReference>